<protein>
    <submittedName>
        <fullName evidence="1">Uncharacterized protein</fullName>
    </submittedName>
</protein>
<proteinExistence type="predicted"/>
<name>A0A8B6CU51_MYTGA</name>
<comment type="caution">
    <text evidence="1">The sequence shown here is derived from an EMBL/GenBank/DDBJ whole genome shotgun (WGS) entry which is preliminary data.</text>
</comment>
<evidence type="ECO:0000313" key="1">
    <source>
        <dbReference type="EMBL" id="VDI09639.1"/>
    </source>
</evidence>
<organism evidence="1 2">
    <name type="scientific">Mytilus galloprovincialis</name>
    <name type="common">Mediterranean mussel</name>
    <dbReference type="NCBI Taxonomy" id="29158"/>
    <lineage>
        <taxon>Eukaryota</taxon>
        <taxon>Metazoa</taxon>
        <taxon>Spiralia</taxon>
        <taxon>Lophotrochozoa</taxon>
        <taxon>Mollusca</taxon>
        <taxon>Bivalvia</taxon>
        <taxon>Autobranchia</taxon>
        <taxon>Pteriomorphia</taxon>
        <taxon>Mytilida</taxon>
        <taxon>Mytiloidea</taxon>
        <taxon>Mytilidae</taxon>
        <taxon>Mytilinae</taxon>
        <taxon>Mytilus</taxon>
    </lineage>
</organism>
<reference evidence="1" key="1">
    <citation type="submission" date="2018-11" db="EMBL/GenBank/DDBJ databases">
        <authorList>
            <person name="Alioto T."/>
            <person name="Alioto T."/>
        </authorList>
    </citation>
    <scope>NUCLEOTIDE SEQUENCE</scope>
</reference>
<dbReference type="Proteomes" id="UP000596742">
    <property type="component" value="Unassembled WGS sequence"/>
</dbReference>
<dbReference type="EMBL" id="UYJE01002319">
    <property type="protein sequence ID" value="VDI09639.1"/>
    <property type="molecule type" value="Genomic_DNA"/>
</dbReference>
<dbReference type="AlphaFoldDB" id="A0A8B6CU51"/>
<sequence length="431" mass="48958">MPARFDVKLTGYAFALGIQENAEVSLRKNNRKRGVVLTIRDDTIDVQWSANHEQSQHNILELQCESTVARQFYPDHLPILGKDVLDEKVLPVIISIRNGGLNEDVLVSARSLLLPIIRLKKSSPDVTILTLENGSIEKATEQMTNLKTPWTVRKSETLIAIKNAETTEEISAINEVQSNLEFEALICHVVIGVSIANTYKLWETEKEVYVNALSMYLLKIEKWRIPEDAFKMTFDHRSIAYIYEQDLTTAFASGLRTDLAVLSRLTDLPTDWKEKDIKRAVSNSDVIGLIFLALLRKQLYSGAIQLVDTGFVSIRHILVGCKILQNASDDKKNEQIKRETSQRMKLYFTERATLITGFIYDASSSNVLVENELGESVNHAGRLLVNHGYLEDAIRTENKAFLDNKTVTDILNTMWYGEKKSLFRQVFNKYA</sequence>
<dbReference type="OrthoDB" id="6194209at2759"/>
<accession>A0A8B6CU51</accession>
<keyword evidence="2" id="KW-1185">Reference proteome</keyword>
<gene>
    <name evidence="1" type="ORF">MGAL_10B085063</name>
</gene>
<evidence type="ECO:0000313" key="2">
    <source>
        <dbReference type="Proteomes" id="UP000596742"/>
    </source>
</evidence>